<keyword evidence="2" id="KW-1185">Reference proteome</keyword>
<dbReference type="AlphaFoldDB" id="A0A915KML1"/>
<reference evidence="3" key="1">
    <citation type="submission" date="2022-11" db="UniProtKB">
        <authorList>
            <consortium name="WormBaseParasite"/>
        </authorList>
    </citation>
    <scope>IDENTIFICATION</scope>
</reference>
<dbReference type="Proteomes" id="UP000887565">
    <property type="component" value="Unplaced"/>
</dbReference>
<evidence type="ECO:0000313" key="2">
    <source>
        <dbReference type="Proteomes" id="UP000887565"/>
    </source>
</evidence>
<organism evidence="2 3">
    <name type="scientific">Romanomermis culicivorax</name>
    <name type="common">Nematode worm</name>
    <dbReference type="NCBI Taxonomy" id="13658"/>
    <lineage>
        <taxon>Eukaryota</taxon>
        <taxon>Metazoa</taxon>
        <taxon>Ecdysozoa</taxon>
        <taxon>Nematoda</taxon>
        <taxon>Enoplea</taxon>
        <taxon>Dorylaimia</taxon>
        <taxon>Mermithida</taxon>
        <taxon>Mermithoidea</taxon>
        <taxon>Mermithidae</taxon>
        <taxon>Romanomermis</taxon>
    </lineage>
</organism>
<sequence length="99" mass="10659">MRQTLPPLQKVTSAQGFGLFKSDFNTACGFGIDSVTSLSAAATEIRDACQRKPVNDTENDWQQGTPAPPARIIAQGPPPGIPRDSTLEVIGQFESMNLR</sequence>
<evidence type="ECO:0000256" key="1">
    <source>
        <dbReference type="SAM" id="MobiDB-lite"/>
    </source>
</evidence>
<name>A0A915KML1_ROMCU</name>
<evidence type="ECO:0000313" key="3">
    <source>
        <dbReference type="WBParaSite" id="nRc.2.0.1.t40016-RA"/>
    </source>
</evidence>
<proteinExistence type="predicted"/>
<accession>A0A915KML1</accession>
<protein>
    <submittedName>
        <fullName evidence="3">Uncharacterized protein</fullName>
    </submittedName>
</protein>
<feature type="region of interest" description="Disordered" evidence="1">
    <location>
        <begin position="51"/>
        <end position="84"/>
    </location>
</feature>
<dbReference type="WBParaSite" id="nRc.2.0.1.t40016-RA">
    <property type="protein sequence ID" value="nRc.2.0.1.t40016-RA"/>
    <property type="gene ID" value="nRc.2.0.1.g40016"/>
</dbReference>